<evidence type="ECO:0000313" key="17">
    <source>
        <dbReference type="Proteomes" id="UP001595789"/>
    </source>
</evidence>
<dbReference type="SMART" id="SM00387">
    <property type="entry name" value="HATPase_c"/>
    <property type="match status" value="1"/>
</dbReference>
<dbReference type="CDD" id="cd00130">
    <property type="entry name" value="PAS"/>
    <property type="match status" value="1"/>
</dbReference>
<dbReference type="InterPro" id="IPR035965">
    <property type="entry name" value="PAS-like_dom_sf"/>
</dbReference>
<evidence type="ECO:0000256" key="8">
    <source>
        <dbReference type="ARBA" id="ARBA00022777"/>
    </source>
</evidence>
<protein>
    <recommendedName>
        <fullName evidence="3">histidine kinase</fullName>
        <ecNumber evidence="3">2.7.13.3</ecNumber>
    </recommendedName>
</protein>
<dbReference type="InterPro" id="IPR050351">
    <property type="entry name" value="BphY/WalK/GraS-like"/>
</dbReference>
<organism evidence="16 17">
    <name type="scientific">Pedobacter lithocola</name>
    <dbReference type="NCBI Taxonomy" id="1908239"/>
    <lineage>
        <taxon>Bacteria</taxon>
        <taxon>Pseudomonadati</taxon>
        <taxon>Bacteroidota</taxon>
        <taxon>Sphingobacteriia</taxon>
        <taxon>Sphingobacteriales</taxon>
        <taxon>Sphingobacteriaceae</taxon>
        <taxon>Pedobacter</taxon>
    </lineage>
</organism>
<dbReference type="Pfam" id="PF02518">
    <property type="entry name" value="HATPase_c"/>
    <property type="match status" value="1"/>
</dbReference>
<comment type="catalytic activity">
    <reaction evidence="1">
        <text>ATP + protein L-histidine = ADP + protein N-phospho-L-histidine.</text>
        <dbReference type="EC" id="2.7.13.3"/>
    </reaction>
</comment>
<dbReference type="SUPFAM" id="SSF47384">
    <property type="entry name" value="Homodimeric domain of signal transducing histidine kinase"/>
    <property type="match status" value="1"/>
</dbReference>
<dbReference type="InterPro" id="IPR005467">
    <property type="entry name" value="His_kinase_dom"/>
</dbReference>
<dbReference type="Pfam" id="PF00512">
    <property type="entry name" value="HisKA"/>
    <property type="match status" value="1"/>
</dbReference>
<evidence type="ECO:0000259" key="14">
    <source>
        <dbReference type="PROSITE" id="PS50112"/>
    </source>
</evidence>
<feature type="domain" description="PAC" evidence="15">
    <location>
        <begin position="249"/>
        <end position="301"/>
    </location>
</feature>
<name>A0ABV8P674_9SPHI</name>
<keyword evidence="10" id="KW-1133">Transmembrane helix</keyword>
<dbReference type="PANTHER" id="PTHR42878:SF7">
    <property type="entry name" value="SENSOR HISTIDINE KINASE GLRK"/>
    <property type="match status" value="1"/>
</dbReference>
<dbReference type="NCBIfam" id="TIGR00229">
    <property type="entry name" value="sensory_box"/>
    <property type="match status" value="1"/>
</dbReference>
<dbReference type="PROSITE" id="PS50112">
    <property type="entry name" value="PAS"/>
    <property type="match status" value="1"/>
</dbReference>
<evidence type="ECO:0000256" key="1">
    <source>
        <dbReference type="ARBA" id="ARBA00000085"/>
    </source>
</evidence>
<dbReference type="InterPro" id="IPR003594">
    <property type="entry name" value="HATPase_dom"/>
</dbReference>
<reference evidence="17" key="1">
    <citation type="journal article" date="2019" name="Int. J. Syst. Evol. Microbiol.">
        <title>The Global Catalogue of Microorganisms (GCM) 10K type strain sequencing project: providing services to taxonomists for standard genome sequencing and annotation.</title>
        <authorList>
            <consortium name="The Broad Institute Genomics Platform"/>
            <consortium name="The Broad Institute Genome Sequencing Center for Infectious Disease"/>
            <person name="Wu L."/>
            <person name="Ma J."/>
        </authorList>
    </citation>
    <scope>NUCLEOTIDE SEQUENCE [LARGE SCALE GENOMIC DNA]</scope>
    <source>
        <strain evidence="17">CCM 8691</strain>
    </source>
</reference>
<evidence type="ECO:0000256" key="3">
    <source>
        <dbReference type="ARBA" id="ARBA00012438"/>
    </source>
</evidence>
<evidence type="ECO:0000256" key="10">
    <source>
        <dbReference type="ARBA" id="ARBA00022989"/>
    </source>
</evidence>
<dbReference type="Gene3D" id="3.30.450.20">
    <property type="entry name" value="PAS domain"/>
    <property type="match status" value="2"/>
</dbReference>
<dbReference type="Gene3D" id="1.10.287.130">
    <property type="match status" value="1"/>
</dbReference>
<dbReference type="InterPro" id="IPR003661">
    <property type="entry name" value="HisK_dim/P_dom"/>
</dbReference>
<evidence type="ECO:0000256" key="9">
    <source>
        <dbReference type="ARBA" id="ARBA00022840"/>
    </source>
</evidence>
<dbReference type="Proteomes" id="UP001595789">
    <property type="component" value="Unassembled WGS sequence"/>
</dbReference>
<dbReference type="InterPro" id="IPR036890">
    <property type="entry name" value="HATPase_C_sf"/>
</dbReference>
<keyword evidence="9 16" id="KW-0067">ATP-binding</keyword>
<evidence type="ECO:0000256" key="4">
    <source>
        <dbReference type="ARBA" id="ARBA00022553"/>
    </source>
</evidence>
<evidence type="ECO:0000259" key="15">
    <source>
        <dbReference type="PROSITE" id="PS50113"/>
    </source>
</evidence>
<dbReference type="InterPro" id="IPR004358">
    <property type="entry name" value="Sig_transdc_His_kin-like_C"/>
</dbReference>
<sequence length="526" mass="59900">MVSDIRTESLKILETIPNSYLIVSASLHIITASNKFLEATATTREFLKGKHIFEAFPDNPDLPDVDGMKNINSSLQEVLRTKEPHYMNIQRYDVPDLQYPGKFITRYWEPSHTPVLNAAGEIDYIIQHANNITDKVLRLSELAESRKLELNALKKIELLNLELDVLRISELEHFKNEKHFRRLMDLVPAKISNALPSGEVTYFNKHWLEYSGMSFENLIDYGYQKMMHQDEVEPFTTGLAEAAKSGIPFESEMRFKDLSGKYRWHLNIAAPVLNDEGKMIMWVGSTTDIQKFKDEEQTKNDFIGMVSHELKTPLTSLKAYLQLAVLKARDTTGDQITKNALEKSLIQISKTTNMVNGFMSMSRLENSKIIIEPSAFVVSQLMGEIEEDFKNTTSSHPLIIKNSDVEKMITADKNRVEQVLKNLIGNAVKYSPRGAAIECSYFYTENEITFLVKDSGDGIAIEDQGKIFERYYRIENNISKTTAGFGIGLYFCSEVIKRHKGRIWVESNLGNGSTFCFTIPINITLV</sequence>
<keyword evidence="8" id="KW-0418">Kinase</keyword>
<keyword evidence="11" id="KW-0902">Two-component regulatory system</keyword>
<proteinExistence type="predicted"/>
<dbReference type="InterPro" id="IPR013655">
    <property type="entry name" value="PAS_fold_3"/>
</dbReference>
<keyword evidence="7" id="KW-0547">Nucleotide-binding</keyword>
<keyword evidence="12" id="KW-0472">Membrane</keyword>
<dbReference type="SUPFAM" id="SSF55785">
    <property type="entry name" value="PYP-like sensor domain (PAS domain)"/>
    <property type="match status" value="2"/>
</dbReference>
<evidence type="ECO:0000256" key="11">
    <source>
        <dbReference type="ARBA" id="ARBA00023012"/>
    </source>
</evidence>
<keyword evidence="4" id="KW-0597">Phosphoprotein</keyword>
<evidence type="ECO:0000256" key="6">
    <source>
        <dbReference type="ARBA" id="ARBA00022692"/>
    </source>
</evidence>
<evidence type="ECO:0000256" key="7">
    <source>
        <dbReference type="ARBA" id="ARBA00022741"/>
    </source>
</evidence>
<dbReference type="InterPro" id="IPR036097">
    <property type="entry name" value="HisK_dim/P_sf"/>
</dbReference>
<evidence type="ECO:0000259" key="13">
    <source>
        <dbReference type="PROSITE" id="PS50109"/>
    </source>
</evidence>
<dbReference type="PANTHER" id="PTHR42878">
    <property type="entry name" value="TWO-COMPONENT HISTIDINE KINASE"/>
    <property type="match status" value="1"/>
</dbReference>
<evidence type="ECO:0000256" key="2">
    <source>
        <dbReference type="ARBA" id="ARBA00004141"/>
    </source>
</evidence>
<dbReference type="PRINTS" id="PR00344">
    <property type="entry name" value="BCTRLSENSOR"/>
</dbReference>
<dbReference type="InterPro" id="IPR000014">
    <property type="entry name" value="PAS"/>
</dbReference>
<dbReference type="EMBL" id="JBHSBW010000003">
    <property type="protein sequence ID" value="MFC4209742.1"/>
    <property type="molecule type" value="Genomic_DNA"/>
</dbReference>
<dbReference type="Pfam" id="PF08447">
    <property type="entry name" value="PAS_3"/>
    <property type="match status" value="1"/>
</dbReference>
<evidence type="ECO:0000313" key="16">
    <source>
        <dbReference type="EMBL" id="MFC4209742.1"/>
    </source>
</evidence>
<dbReference type="SUPFAM" id="SSF55874">
    <property type="entry name" value="ATPase domain of HSP90 chaperone/DNA topoisomerase II/histidine kinase"/>
    <property type="match status" value="1"/>
</dbReference>
<comment type="subcellular location">
    <subcellularLocation>
        <location evidence="2">Membrane</location>
        <topology evidence="2">Multi-pass membrane protein</topology>
    </subcellularLocation>
</comment>
<keyword evidence="17" id="KW-1185">Reference proteome</keyword>
<dbReference type="Gene3D" id="3.30.565.10">
    <property type="entry name" value="Histidine kinase-like ATPase, C-terminal domain"/>
    <property type="match status" value="1"/>
</dbReference>
<dbReference type="GO" id="GO:0005524">
    <property type="term" value="F:ATP binding"/>
    <property type="evidence" value="ECO:0007669"/>
    <property type="project" value="UniProtKB-KW"/>
</dbReference>
<dbReference type="Pfam" id="PF13426">
    <property type="entry name" value="PAS_9"/>
    <property type="match status" value="1"/>
</dbReference>
<dbReference type="CDD" id="cd00082">
    <property type="entry name" value="HisKA"/>
    <property type="match status" value="1"/>
</dbReference>
<dbReference type="InterPro" id="IPR000700">
    <property type="entry name" value="PAS-assoc_C"/>
</dbReference>
<evidence type="ECO:0000256" key="5">
    <source>
        <dbReference type="ARBA" id="ARBA00022679"/>
    </source>
</evidence>
<accession>A0ABV8P674</accession>
<comment type="caution">
    <text evidence="16">The sequence shown here is derived from an EMBL/GenBank/DDBJ whole genome shotgun (WGS) entry which is preliminary data.</text>
</comment>
<evidence type="ECO:0000256" key="12">
    <source>
        <dbReference type="ARBA" id="ARBA00023136"/>
    </source>
</evidence>
<dbReference type="PROSITE" id="PS50109">
    <property type="entry name" value="HIS_KIN"/>
    <property type="match status" value="1"/>
</dbReference>
<keyword evidence="6" id="KW-0812">Transmembrane</keyword>
<feature type="domain" description="Histidine kinase" evidence="13">
    <location>
        <begin position="305"/>
        <end position="523"/>
    </location>
</feature>
<dbReference type="SMART" id="SM00388">
    <property type="entry name" value="HisKA"/>
    <property type="match status" value="1"/>
</dbReference>
<dbReference type="PROSITE" id="PS50113">
    <property type="entry name" value="PAC"/>
    <property type="match status" value="1"/>
</dbReference>
<dbReference type="EC" id="2.7.13.3" evidence="3"/>
<dbReference type="RefSeq" id="WP_378980954.1">
    <property type="nucleotide sequence ID" value="NZ_JBHSBW010000003.1"/>
</dbReference>
<gene>
    <name evidence="16" type="ORF">ACFOWA_01030</name>
</gene>
<keyword evidence="5" id="KW-0808">Transferase</keyword>
<feature type="domain" description="PAS" evidence="14">
    <location>
        <begin position="176"/>
        <end position="246"/>
    </location>
</feature>